<dbReference type="AlphaFoldDB" id="Q2IPF5"/>
<organism evidence="3 4">
    <name type="scientific">Anaeromyxobacter dehalogenans (strain 2CP-C)</name>
    <dbReference type="NCBI Taxonomy" id="290397"/>
    <lineage>
        <taxon>Bacteria</taxon>
        <taxon>Pseudomonadati</taxon>
        <taxon>Myxococcota</taxon>
        <taxon>Myxococcia</taxon>
        <taxon>Myxococcales</taxon>
        <taxon>Cystobacterineae</taxon>
        <taxon>Anaeromyxobacteraceae</taxon>
        <taxon>Anaeromyxobacter</taxon>
    </lineage>
</organism>
<feature type="domain" description="Histidine kinase/HSP90-like ATPase" evidence="2">
    <location>
        <begin position="27"/>
        <end position="134"/>
    </location>
</feature>
<evidence type="ECO:0000259" key="2">
    <source>
        <dbReference type="Pfam" id="PF13581"/>
    </source>
</evidence>
<dbReference type="HOGENOM" id="CLU_1544449_0_0_7"/>
<keyword evidence="3" id="KW-0808">Transferase</keyword>
<evidence type="ECO:0000256" key="1">
    <source>
        <dbReference type="SAM" id="MobiDB-lite"/>
    </source>
</evidence>
<dbReference type="Proteomes" id="UP000001935">
    <property type="component" value="Chromosome"/>
</dbReference>
<dbReference type="KEGG" id="ade:Adeh_0916"/>
<keyword evidence="3" id="KW-0418">Kinase</keyword>
<keyword evidence="3" id="KW-0723">Serine/threonine-protein kinase</keyword>
<feature type="region of interest" description="Disordered" evidence="1">
    <location>
        <begin position="154"/>
        <end position="173"/>
    </location>
</feature>
<evidence type="ECO:0000313" key="3">
    <source>
        <dbReference type="EMBL" id="ABC80691.1"/>
    </source>
</evidence>
<proteinExistence type="predicted"/>
<evidence type="ECO:0000313" key="4">
    <source>
        <dbReference type="Proteomes" id="UP000001935"/>
    </source>
</evidence>
<sequence>MTTADARRGGTPVYLTLRMKPPWVFIDEIRRFVESFCACAGTTDNREAQLALAVHELMQNAVPHSHDDDVELTLEVEPEADRVAVAVTNRCTEAEYHALEERVARMNGEPDALRHYLQAMHDTPTAQRGGLGLARVRFEAQLELSVSRAGGRMTVHASGRLRPTPLQTSGGSR</sequence>
<dbReference type="EMBL" id="CP000251">
    <property type="protein sequence ID" value="ABC80691.1"/>
    <property type="molecule type" value="Genomic_DNA"/>
</dbReference>
<dbReference type="InterPro" id="IPR003594">
    <property type="entry name" value="HATPase_dom"/>
</dbReference>
<gene>
    <name evidence="3" type="ordered locus">Adeh_0916</name>
</gene>
<dbReference type="Pfam" id="PF13581">
    <property type="entry name" value="HATPase_c_2"/>
    <property type="match status" value="1"/>
</dbReference>
<reference evidence="3" key="1">
    <citation type="submission" date="2006-01" db="EMBL/GenBank/DDBJ databases">
        <title>Complete sequence of Anaeromyxobacter dehalogenans 2CP-C.</title>
        <authorList>
            <consortium name="US DOE Joint Genome Institute"/>
            <person name="Copeland A."/>
            <person name="Lucas S."/>
            <person name="Lapidus A."/>
            <person name="Barry K."/>
            <person name="Detter J.C."/>
            <person name="Glavina T."/>
            <person name="Hammon N."/>
            <person name="Israni S."/>
            <person name="Pitluck S."/>
            <person name="Brettin T."/>
            <person name="Bruce D."/>
            <person name="Han C."/>
            <person name="Tapia R."/>
            <person name="Gilna P."/>
            <person name="Kiss H."/>
            <person name="Schmutz J."/>
            <person name="Larimer F."/>
            <person name="Land M."/>
            <person name="Kyrpides N."/>
            <person name="Anderson I."/>
            <person name="Sanford R.A."/>
            <person name="Ritalahti K.M."/>
            <person name="Thomas H.S."/>
            <person name="Kirby J.R."/>
            <person name="Zhulin I.B."/>
            <person name="Loeffler F.E."/>
            <person name="Richardson P."/>
        </authorList>
    </citation>
    <scope>NUCLEOTIDE SEQUENCE</scope>
    <source>
        <strain evidence="3">2CP-C</strain>
    </source>
</reference>
<dbReference type="Gene3D" id="3.30.565.10">
    <property type="entry name" value="Histidine kinase-like ATPase, C-terminal domain"/>
    <property type="match status" value="1"/>
</dbReference>
<dbReference type="STRING" id="290397.Adeh_0916"/>
<name>Q2IPF5_ANADE</name>
<dbReference type="OrthoDB" id="5521041at2"/>
<dbReference type="eggNOG" id="ENOG502ZUWM">
    <property type="taxonomic scope" value="Bacteria"/>
</dbReference>
<accession>Q2IPF5</accession>
<dbReference type="GO" id="GO:0004674">
    <property type="term" value="F:protein serine/threonine kinase activity"/>
    <property type="evidence" value="ECO:0007669"/>
    <property type="project" value="UniProtKB-KW"/>
</dbReference>
<protein>
    <submittedName>
        <fullName evidence="3">Putative anti-sigma regulatory factor (Serine/threonine protein kinase)</fullName>
    </submittedName>
</protein>
<dbReference type="InterPro" id="IPR036890">
    <property type="entry name" value="HATPase_C_sf"/>
</dbReference>